<evidence type="ECO:0000256" key="5">
    <source>
        <dbReference type="ARBA" id="ARBA00022989"/>
    </source>
</evidence>
<organism evidence="9 10">
    <name type="scientific">Carpinus fangiana</name>
    <dbReference type="NCBI Taxonomy" id="176857"/>
    <lineage>
        <taxon>Eukaryota</taxon>
        <taxon>Viridiplantae</taxon>
        <taxon>Streptophyta</taxon>
        <taxon>Embryophyta</taxon>
        <taxon>Tracheophyta</taxon>
        <taxon>Spermatophyta</taxon>
        <taxon>Magnoliopsida</taxon>
        <taxon>eudicotyledons</taxon>
        <taxon>Gunneridae</taxon>
        <taxon>Pentapetalae</taxon>
        <taxon>rosids</taxon>
        <taxon>fabids</taxon>
        <taxon>Fagales</taxon>
        <taxon>Betulaceae</taxon>
        <taxon>Carpinus</taxon>
    </lineage>
</organism>
<reference evidence="9 10" key="1">
    <citation type="submission" date="2019-06" db="EMBL/GenBank/DDBJ databases">
        <title>A chromosomal-level reference genome of Carpinus fangiana (Coryloideae, Betulaceae).</title>
        <authorList>
            <person name="Yang X."/>
            <person name="Wang Z."/>
            <person name="Zhang L."/>
            <person name="Hao G."/>
            <person name="Liu J."/>
            <person name="Yang Y."/>
        </authorList>
    </citation>
    <scope>NUCLEOTIDE SEQUENCE [LARGE SCALE GENOMIC DNA]</scope>
    <source>
        <strain evidence="9">Cfa_2016G</strain>
        <tissue evidence="9">Leaf</tissue>
    </source>
</reference>
<comment type="caution">
    <text evidence="7">Lacks conserved residue(s) required for the propagation of feature annotation.</text>
</comment>
<dbReference type="EMBL" id="CM017326">
    <property type="protein sequence ID" value="KAE8076716.1"/>
    <property type="molecule type" value="Genomic_DNA"/>
</dbReference>
<feature type="transmembrane region" description="Helical" evidence="7">
    <location>
        <begin position="30"/>
        <end position="50"/>
    </location>
</feature>
<evidence type="ECO:0000256" key="3">
    <source>
        <dbReference type="ARBA" id="ARBA00022475"/>
    </source>
</evidence>
<evidence type="ECO:0000256" key="6">
    <source>
        <dbReference type="ARBA" id="ARBA00023136"/>
    </source>
</evidence>
<comment type="subcellular location">
    <subcellularLocation>
        <location evidence="1 7">Cell membrane</location>
        <topology evidence="1 7">Multi-pass membrane protein</topology>
    </subcellularLocation>
</comment>
<accession>A0A5N6REC1</accession>
<name>A0A5N6REC1_9ROSI</name>
<dbReference type="GO" id="GO:0005886">
    <property type="term" value="C:plasma membrane"/>
    <property type="evidence" value="ECO:0007669"/>
    <property type="project" value="UniProtKB-SubCell"/>
</dbReference>
<protein>
    <recommendedName>
        <fullName evidence="7">CASP-like protein</fullName>
    </recommendedName>
</protein>
<dbReference type="AlphaFoldDB" id="A0A5N6REC1"/>
<dbReference type="NCBIfam" id="TIGR01569">
    <property type="entry name" value="A_tha_TIGR01569"/>
    <property type="match status" value="1"/>
</dbReference>
<keyword evidence="10" id="KW-1185">Reference proteome</keyword>
<evidence type="ECO:0000313" key="10">
    <source>
        <dbReference type="Proteomes" id="UP000327013"/>
    </source>
</evidence>
<keyword evidence="4 7" id="KW-0812">Transmembrane</keyword>
<keyword evidence="6 7" id="KW-0472">Membrane</keyword>
<dbReference type="OrthoDB" id="1926504at2759"/>
<keyword evidence="5 7" id="KW-1133">Transmembrane helix</keyword>
<dbReference type="Pfam" id="PF04535">
    <property type="entry name" value="CASP_dom"/>
    <property type="match status" value="1"/>
</dbReference>
<evidence type="ECO:0000313" key="9">
    <source>
        <dbReference type="EMBL" id="KAE8076716.1"/>
    </source>
</evidence>
<evidence type="ECO:0000256" key="2">
    <source>
        <dbReference type="ARBA" id="ARBA00007651"/>
    </source>
</evidence>
<feature type="domain" description="Casparian strip membrane protein" evidence="8">
    <location>
        <begin position="28"/>
        <end position="114"/>
    </location>
</feature>
<feature type="transmembrane region" description="Helical" evidence="7">
    <location>
        <begin position="71"/>
        <end position="98"/>
    </location>
</feature>
<evidence type="ECO:0000256" key="7">
    <source>
        <dbReference type="RuleBase" id="RU361233"/>
    </source>
</evidence>
<evidence type="ECO:0000256" key="1">
    <source>
        <dbReference type="ARBA" id="ARBA00004651"/>
    </source>
</evidence>
<evidence type="ECO:0000256" key="4">
    <source>
        <dbReference type="ARBA" id="ARBA00022692"/>
    </source>
</evidence>
<gene>
    <name evidence="9" type="ORF">FH972_015348</name>
</gene>
<dbReference type="InterPro" id="IPR006459">
    <property type="entry name" value="CASP/CASPL"/>
</dbReference>
<comment type="subunit">
    <text evidence="7">Homodimer and heterodimers.</text>
</comment>
<sequence length="177" mass="19708">MASGDKPDTEYGKEVRPPPPATKDYFAVDVALRFLLFASALTAVLVLVTSNQTKQIPGLGSRKAKFNHSPAFIYFLVALSVAGLYSIITILASLWVLFKPISSTKFLLHFAVWDVTSGKLPCCLLVRFLCACPAHLALHFHSPPSDPQVDRASKVQKVYPIFWPWPQRTLQKIVFHV</sequence>
<proteinExistence type="inferred from homology"/>
<comment type="similarity">
    <text evidence="2 7">Belongs to the Casparian strip membrane proteins (CASP) family.</text>
</comment>
<dbReference type="Proteomes" id="UP000327013">
    <property type="component" value="Chromosome 6"/>
</dbReference>
<evidence type="ECO:0000259" key="8">
    <source>
        <dbReference type="Pfam" id="PF04535"/>
    </source>
</evidence>
<keyword evidence="3 7" id="KW-1003">Cell membrane</keyword>
<dbReference type="InterPro" id="IPR006702">
    <property type="entry name" value="CASP_dom"/>
</dbReference>